<evidence type="ECO:0000256" key="1">
    <source>
        <dbReference type="SAM" id="MobiDB-lite"/>
    </source>
</evidence>
<feature type="compositionally biased region" description="Gly residues" evidence="1">
    <location>
        <begin position="101"/>
        <end position="113"/>
    </location>
</feature>
<organism evidence="2 3">
    <name type="scientific">Cirrhinus mrigala</name>
    <name type="common">Mrigala</name>
    <dbReference type="NCBI Taxonomy" id="683832"/>
    <lineage>
        <taxon>Eukaryota</taxon>
        <taxon>Metazoa</taxon>
        <taxon>Chordata</taxon>
        <taxon>Craniata</taxon>
        <taxon>Vertebrata</taxon>
        <taxon>Euteleostomi</taxon>
        <taxon>Actinopterygii</taxon>
        <taxon>Neopterygii</taxon>
        <taxon>Teleostei</taxon>
        <taxon>Ostariophysi</taxon>
        <taxon>Cypriniformes</taxon>
        <taxon>Cyprinidae</taxon>
        <taxon>Labeoninae</taxon>
        <taxon>Labeonini</taxon>
        <taxon>Cirrhinus</taxon>
    </lineage>
</organism>
<gene>
    <name evidence="2" type="ORF">M9458_050551</name>
</gene>
<sequence>MAMKQGKNYDYGTKQNRRKTQNKAMKQGKHLVESAQAKQYFVRPVWFRPPYMATKQEVTKEAAEGALTVSPWERAPSAGMALQNPPPPGATPGAQNNNSPGGWGNRGKTGGGMEGQVCAEEVGLDRGAGTDSGTLEDLGRGAVADSGTLEDQGRGAVADSGTLEDQGRGVVADSGTLEDLGRGAVEPWRTWAVEL</sequence>
<feature type="compositionally biased region" description="Basic residues" evidence="1">
    <location>
        <begin position="15"/>
        <end position="29"/>
    </location>
</feature>
<dbReference type="Proteomes" id="UP001529510">
    <property type="component" value="Unassembled WGS sequence"/>
</dbReference>
<evidence type="ECO:0000313" key="3">
    <source>
        <dbReference type="Proteomes" id="UP001529510"/>
    </source>
</evidence>
<dbReference type="EMBL" id="JAMKFB020000045">
    <property type="protein sequence ID" value="KAL0154092.1"/>
    <property type="molecule type" value="Genomic_DNA"/>
</dbReference>
<proteinExistence type="predicted"/>
<accession>A0ABD0MZ43</accession>
<comment type="caution">
    <text evidence="2">The sequence shown here is derived from an EMBL/GenBank/DDBJ whole genome shotgun (WGS) entry which is preliminary data.</text>
</comment>
<feature type="region of interest" description="Disordered" evidence="1">
    <location>
        <begin position="77"/>
        <end position="113"/>
    </location>
</feature>
<reference evidence="2 3" key="1">
    <citation type="submission" date="2024-05" db="EMBL/GenBank/DDBJ databases">
        <title>Genome sequencing and assembly of Indian major carp, Cirrhinus mrigala (Hamilton, 1822).</title>
        <authorList>
            <person name="Mohindra V."/>
            <person name="Chowdhury L.M."/>
            <person name="Lal K."/>
            <person name="Jena J.K."/>
        </authorList>
    </citation>
    <scope>NUCLEOTIDE SEQUENCE [LARGE SCALE GENOMIC DNA]</scope>
    <source>
        <strain evidence="2">CM1030</strain>
        <tissue evidence="2">Blood</tissue>
    </source>
</reference>
<feature type="region of interest" description="Disordered" evidence="1">
    <location>
        <begin position="125"/>
        <end position="175"/>
    </location>
</feature>
<dbReference type="AlphaFoldDB" id="A0ABD0MZ43"/>
<name>A0ABD0MZ43_CIRMR</name>
<keyword evidence="3" id="KW-1185">Reference proteome</keyword>
<protein>
    <submittedName>
        <fullName evidence="2">Uncharacterized protein</fullName>
    </submittedName>
</protein>
<evidence type="ECO:0000313" key="2">
    <source>
        <dbReference type="EMBL" id="KAL0154092.1"/>
    </source>
</evidence>
<feature type="region of interest" description="Disordered" evidence="1">
    <location>
        <begin position="1"/>
        <end position="30"/>
    </location>
</feature>